<keyword evidence="4 6" id="KW-1133">Transmembrane helix</keyword>
<dbReference type="GO" id="GO:0032977">
    <property type="term" value="F:membrane insertase activity"/>
    <property type="evidence" value="ECO:0007669"/>
    <property type="project" value="InterPro"/>
</dbReference>
<proteinExistence type="inferred from homology"/>
<evidence type="ECO:0000256" key="4">
    <source>
        <dbReference type="ARBA" id="ARBA00022989"/>
    </source>
</evidence>
<keyword evidence="8" id="KW-1185">Reference proteome</keyword>
<dbReference type="GO" id="GO:0005743">
    <property type="term" value="C:mitochondrial inner membrane"/>
    <property type="evidence" value="ECO:0007669"/>
    <property type="project" value="TreeGrafter"/>
</dbReference>
<comment type="caution">
    <text evidence="7">The sequence shown here is derived from an EMBL/GenBank/DDBJ whole genome shotgun (WGS) entry which is preliminary data.</text>
</comment>
<dbReference type="EMBL" id="BTGC01000003">
    <property type="protein sequence ID" value="GMM50684.1"/>
    <property type="molecule type" value="Genomic_DNA"/>
</dbReference>
<comment type="subcellular location">
    <subcellularLocation>
        <location evidence="1">Membrane</location>
        <topology evidence="1">Multi-pass membrane protein</topology>
    </subcellularLocation>
</comment>
<evidence type="ECO:0000256" key="3">
    <source>
        <dbReference type="ARBA" id="ARBA00022692"/>
    </source>
</evidence>
<accession>A0AAV5RGQ5</accession>
<dbReference type="PANTHER" id="PTHR12428">
    <property type="entry name" value="OXA1"/>
    <property type="match status" value="1"/>
</dbReference>
<dbReference type="PANTHER" id="PTHR12428:SF65">
    <property type="entry name" value="CYTOCHROME C OXIDASE ASSEMBLY PROTEIN COX18, MITOCHONDRIAL"/>
    <property type="match status" value="1"/>
</dbReference>
<evidence type="ECO:0000256" key="1">
    <source>
        <dbReference type="ARBA" id="ARBA00004141"/>
    </source>
</evidence>
<protein>
    <submittedName>
        <fullName evidence="7">Membrane insertase</fullName>
    </submittedName>
</protein>
<dbReference type="AlphaFoldDB" id="A0AAV5RGQ5"/>
<name>A0AAV5RGQ5_STABA</name>
<comment type="similarity">
    <text evidence="2">Belongs to the OXA1/ALB3/YidC family.</text>
</comment>
<evidence type="ECO:0000313" key="7">
    <source>
        <dbReference type="EMBL" id="GMM50684.1"/>
    </source>
</evidence>
<dbReference type="GO" id="GO:0032979">
    <property type="term" value="P:protein insertion into mitochondrial inner membrane from matrix"/>
    <property type="evidence" value="ECO:0007669"/>
    <property type="project" value="TreeGrafter"/>
</dbReference>
<sequence length="324" mass="36086">MQRVLLSTSRNSFAFSQRSGCRNFSVENISETIVPIRSVLEAVKISSGLSWPVFIPLATLGIRAVFTAPFAIYSRICLRRQRRLQPLLSASLPVIKAQLAQTSIKGDSQLTPEQINILAAKERRKRRVELFKQYKCQNWRLLALPAFQIPVFVLMTLTVRSLALYDLSVITEFGNVDASSFLWLKNLVEPDSYGIFPLAVGACSLANIELNAANTSKGYRNAKEQIITSFKPSVGKQHRVRANASDGPSVSAALINISRTGAIIFMTMCFQAPMALQLYWLSSGFFSFCQNLLLNKFLPVETAITYPQLSSKVLQDNRLPQTAN</sequence>
<evidence type="ECO:0000256" key="5">
    <source>
        <dbReference type="ARBA" id="ARBA00023136"/>
    </source>
</evidence>
<keyword evidence="5 6" id="KW-0472">Membrane</keyword>
<dbReference type="Proteomes" id="UP001362899">
    <property type="component" value="Unassembled WGS sequence"/>
</dbReference>
<dbReference type="InterPro" id="IPR001708">
    <property type="entry name" value="YidC/ALB3/OXA1/COX18"/>
</dbReference>
<reference evidence="7 8" key="1">
    <citation type="journal article" date="2023" name="Elife">
        <title>Identification of key yeast species and microbe-microbe interactions impacting larval growth of Drosophila in the wild.</title>
        <authorList>
            <person name="Mure A."/>
            <person name="Sugiura Y."/>
            <person name="Maeda R."/>
            <person name="Honda K."/>
            <person name="Sakurai N."/>
            <person name="Takahashi Y."/>
            <person name="Watada M."/>
            <person name="Katoh T."/>
            <person name="Gotoh A."/>
            <person name="Gotoh Y."/>
            <person name="Taniguchi I."/>
            <person name="Nakamura K."/>
            <person name="Hayashi T."/>
            <person name="Katayama T."/>
            <person name="Uemura T."/>
            <person name="Hattori Y."/>
        </authorList>
    </citation>
    <scope>NUCLEOTIDE SEQUENCE [LARGE SCALE GENOMIC DNA]</scope>
    <source>
        <strain evidence="7 8">SB-73</strain>
    </source>
</reference>
<feature type="transmembrane region" description="Helical" evidence="6">
    <location>
        <begin position="141"/>
        <end position="163"/>
    </location>
</feature>
<dbReference type="GO" id="GO:0033617">
    <property type="term" value="P:mitochondrial respiratory chain complex IV assembly"/>
    <property type="evidence" value="ECO:0007669"/>
    <property type="project" value="TreeGrafter"/>
</dbReference>
<gene>
    <name evidence="7" type="ORF">DASB73_016420</name>
</gene>
<feature type="transmembrane region" description="Helical" evidence="6">
    <location>
        <begin position="53"/>
        <end position="73"/>
    </location>
</feature>
<evidence type="ECO:0000313" key="8">
    <source>
        <dbReference type="Proteomes" id="UP001362899"/>
    </source>
</evidence>
<evidence type="ECO:0000256" key="6">
    <source>
        <dbReference type="SAM" id="Phobius"/>
    </source>
</evidence>
<organism evidence="7 8">
    <name type="scientific">Starmerella bacillaris</name>
    <name type="common">Yeast</name>
    <name type="synonym">Candida zemplinina</name>
    <dbReference type="NCBI Taxonomy" id="1247836"/>
    <lineage>
        <taxon>Eukaryota</taxon>
        <taxon>Fungi</taxon>
        <taxon>Dikarya</taxon>
        <taxon>Ascomycota</taxon>
        <taxon>Saccharomycotina</taxon>
        <taxon>Dipodascomycetes</taxon>
        <taxon>Dipodascales</taxon>
        <taxon>Trichomonascaceae</taxon>
        <taxon>Starmerella</taxon>
    </lineage>
</organism>
<keyword evidence="3 6" id="KW-0812">Transmembrane</keyword>
<evidence type="ECO:0000256" key="2">
    <source>
        <dbReference type="ARBA" id="ARBA00009877"/>
    </source>
</evidence>